<dbReference type="Pfam" id="PF00817">
    <property type="entry name" value="IMS"/>
    <property type="match status" value="1"/>
</dbReference>
<evidence type="ECO:0000256" key="14">
    <source>
        <dbReference type="ARBA" id="ARBA00023125"/>
    </source>
</evidence>
<dbReference type="FunFam" id="3.40.1170.60:FF:000001">
    <property type="entry name" value="DNA polymerase IV"/>
    <property type="match status" value="1"/>
</dbReference>
<evidence type="ECO:0000256" key="11">
    <source>
        <dbReference type="ARBA" id="ARBA00022763"/>
    </source>
</evidence>
<evidence type="ECO:0000256" key="4">
    <source>
        <dbReference type="ARBA" id="ARBA00012417"/>
    </source>
</evidence>
<dbReference type="GO" id="GO:0046872">
    <property type="term" value="F:metal ion binding"/>
    <property type="evidence" value="ECO:0007669"/>
    <property type="project" value="UniProtKB-KW"/>
</dbReference>
<keyword evidence="10" id="KW-0479">Metal-binding</keyword>
<dbReference type="Gene3D" id="1.10.150.20">
    <property type="entry name" value="5' to 3' exonuclease, C-terminal subdomain"/>
    <property type="match status" value="1"/>
</dbReference>
<dbReference type="GO" id="GO:0006260">
    <property type="term" value="P:DNA replication"/>
    <property type="evidence" value="ECO:0007669"/>
    <property type="project" value="UniProtKB-KW"/>
</dbReference>
<dbReference type="SUPFAM" id="SSF56672">
    <property type="entry name" value="DNA/RNA polymerases"/>
    <property type="match status" value="1"/>
</dbReference>
<feature type="domain" description="UmuC" evidence="17">
    <location>
        <begin position="5"/>
        <end position="186"/>
    </location>
</feature>
<keyword evidence="13" id="KW-0239">DNA-directed DNA polymerase</keyword>
<dbReference type="InterPro" id="IPR043128">
    <property type="entry name" value="Rev_trsase/Diguanyl_cyclase"/>
</dbReference>
<dbReference type="GO" id="GO:0042276">
    <property type="term" value="P:error-prone translesion synthesis"/>
    <property type="evidence" value="ECO:0007669"/>
    <property type="project" value="TreeGrafter"/>
</dbReference>
<dbReference type="EMBL" id="BARU01026193">
    <property type="protein sequence ID" value="GAH74914.1"/>
    <property type="molecule type" value="Genomic_DNA"/>
</dbReference>
<evidence type="ECO:0000256" key="3">
    <source>
        <dbReference type="ARBA" id="ARBA00010945"/>
    </source>
</evidence>
<dbReference type="PANTHER" id="PTHR11076:SF33">
    <property type="entry name" value="DNA POLYMERASE KAPPA"/>
    <property type="match status" value="1"/>
</dbReference>
<evidence type="ECO:0000256" key="12">
    <source>
        <dbReference type="ARBA" id="ARBA00022842"/>
    </source>
</evidence>
<name>X1J950_9ZZZZ</name>
<evidence type="ECO:0000256" key="10">
    <source>
        <dbReference type="ARBA" id="ARBA00022723"/>
    </source>
</evidence>
<evidence type="ECO:0000259" key="17">
    <source>
        <dbReference type="PROSITE" id="PS50173"/>
    </source>
</evidence>
<dbReference type="InterPro" id="IPR022880">
    <property type="entry name" value="DNApol_IV"/>
</dbReference>
<dbReference type="InterPro" id="IPR001126">
    <property type="entry name" value="UmuC"/>
</dbReference>
<dbReference type="Pfam" id="PF21999">
    <property type="entry name" value="IMS_HHH_1"/>
    <property type="match status" value="1"/>
</dbReference>
<evidence type="ECO:0000256" key="2">
    <source>
        <dbReference type="ARBA" id="ARBA00004496"/>
    </source>
</evidence>
<comment type="cofactor">
    <cofactor evidence="1">
        <name>Mg(2+)</name>
        <dbReference type="ChEBI" id="CHEBI:18420"/>
    </cofactor>
</comment>
<dbReference type="InterPro" id="IPR050116">
    <property type="entry name" value="DNA_polymerase-Y"/>
</dbReference>
<keyword evidence="5" id="KW-0515">Mutator protein</keyword>
<dbReference type="GO" id="GO:0003887">
    <property type="term" value="F:DNA-directed DNA polymerase activity"/>
    <property type="evidence" value="ECO:0007669"/>
    <property type="project" value="UniProtKB-KW"/>
</dbReference>
<keyword evidence="9" id="KW-0235">DNA replication</keyword>
<evidence type="ECO:0000256" key="15">
    <source>
        <dbReference type="ARBA" id="ARBA00023204"/>
    </source>
</evidence>
<dbReference type="Gene3D" id="3.30.70.270">
    <property type="match status" value="1"/>
</dbReference>
<evidence type="ECO:0000256" key="6">
    <source>
        <dbReference type="ARBA" id="ARBA00022490"/>
    </source>
</evidence>
<accession>X1J950</accession>
<comment type="subcellular location">
    <subcellularLocation>
        <location evidence="2">Cytoplasm</location>
    </subcellularLocation>
</comment>
<protein>
    <recommendedName>
        <fullName evidence="4">DNA-directed DNA polymerase</fullName>
        <ecNumber evidence="4">2.7.7.7</ecNumber>
    </recommendedName>
</protein>
<feature type="non-terminal residue" evidence="18">
    <location>
        <position position="241"/>
    </location>
</feature>
<keyword evidence="7" id="KW-0808">Transferase</keyword>
<dbReference type="EC" id="2.7.7.7" evidence="4"/>
<dbReference type="GO" id="GO:0005829">
    <property type="term" value="C:cytosol"/>
    <property type="evidence" value="ECO:0007669"/>
    <property type="project" value="TreeGrafter"/>
</dbReference>
<evidence type="ECO:0000256" key="8">
    <source>
        <dbReference type="ARBA" id="ARBA00022695"/>
    </source>
</evidence>
<comment type="caution">
    <text evidence="18">The sequence shown here is derived from an EMBL/GenBank/DDBJ whole genome shotgun (WGS) entry which is preliminary data.</text>
</comment>
<keyword evidence="15" id="KW-0234">DNA repair</keyword>
<dbReference type="AlphaFoldDB" id="X1J950"/>
<dbReference type="InterPro" id="IPR053848">
    <property type="entry name" value="IMS_HHH_1"/>
</dbReference>
<reference evidence="18" key="1">
    <citation type="journal article" date="2014" name="Front. Microbiol.">
        <title>High frequency of phylogenetically diverse reductive dehalogenase-homologous genes in deep subseafloor sedimentary metagenomes.</title>
        <authorList>
            <person name="Kawai M."/>
            <person name="Futagami T."/>
            <person name="Toyoda A."/>
            <person name="Takaki Y."/>
            <person name="Nishi S."/>
            <person name="Hori S."/>
            <person name="Arai W."/>
            <person name="Tsubouchi T."/>
            <person name="Morono Y."/>
            <person name="Uchiyama I."/>
            <person name="Ito T."/>
            <person name="Fujiyama A."/>
            <person name="Inagaki F."/>
            <person name="Takami H."/>
        </authorList>
    </citation>
    <scope>NUCLEOTIDE SEQUENCE</scope>
    <source>
        <strain evidence="18">Expedition CK06-06</strain>
    </source>
</reference>
<dbReference type="GO" id="GO:0009432">
    <property type="term" value="P:SOS response"/>
    <property type="evidence" value="ECO:0007669"/>
    <property type="project" value="TreeGrafter"/>
</dbReference>
<comment type="catalytic activity">
    <reaction evidence="16">
        <text>DNA(n) + a 2'-deoxyribonucleoside 5'-triphosphate = DNA(n+1) + diphosphate</text>
        <dbReference type="Rhea" id="RHEA:22508"/>
        <dbReference type="Rhea" id="RHEA-COMP:17339"/>
        <dbReference type="Rhea" id="RHEA-COMP:17340"/>
        <dbReference type="ChEBI" id="CHEBI:33019"/>
        <dbReference type="ChEBI" id="CHEBI:61560"/>
        <dbReference type="ChEBI" id="CHEBI:173112"/>
        <dbReference type="EC" id="2.7.7.7"/>
    </reaction>
</comment>
<keyword evidence="6" id="KW-0963">Cytoplasm</keyword>
<keyword evidence="14" id="KW-0238">DNA-binding</keyword>
<evidence type="ECO:0000256" key="13">
    <source>
        <dbReference type="ARBA" id="ARBA00022932"/>
    </source>
</evidence>
<dbReference type="InterPro" id="IPR043502">
    <property type="entry name" value="DNA/RNA_pol_sf"/>
</dbReference>
<gene>
    <name evidence="18" type="ORF">S03H2_42113</name>
</gene>
<proteinExistence type="inferred from homology"/>
<sequence length="241" mass="25841">MARRIMHIDLDAFFVSVEQVLNPELKGKPVVVGGKPDRRGVVAAASYEARAFGVHSAMPLATASRLCPQAIFIEGNFAKYRDASQKFMTILADFSPYLEPLGIDEAYLDATGFESIHGSIRQMAVKIRQRIKDELDLCASVGIASSKVVAKIASDLSKPDGLLEVPPEKERSFLRPLAVAKLPGIGQKSERILKGLDINTIGQLATLPLGVLKSHFGAAGGLLHNCANGIDDRKVEPPGAA</sequence>
<evidence type="ECO:0000313" key="18">
    <source>
        <dbReference type="EMBL" id="GAH74914.1"/>
    </source>
</evidence>
<keyword evidence="8" id="KW-0548">Nucleotidyltransferase</keyword>
<dbReference type="GO" id="GO:0006281">
    <property type="term" value="P:DNA repair"/>
    <property type="evidence" value="ECO:0007669"/>
    <property type="project" value="UniProtKB-KW"/>
</dbReference>
<organism evidence="18">
    <name type="scientific">marine sediment metagenome</name>
    <dbReference type="NCBI Taxonomy" id="412755"/>
    <lineage>
        <taxon>unclassified sequences</taxon>
        <taxon>metagenomes</taxon>
        <taxon>ecological metagenomes</taxon>
    </lineage>
</organism>
<dbReference type="GO" id="GO:0003677">
    <property type="term" value="F:DNA binding"/>
    <property type="evidence" value="ECO:0007669"/>
    <property type="project" value="UniProtKB-KW"/>
</dbReference>
<keyword evidence="12" id="KW-0460">Magnesium</keyword>
<keyword evidence="11" id="KW-0227">DNA damage</keyword>
<evidence type="ECO:0000256" key="1">
    <source>
        <dbReference type="ARBA" id="ARBA00001946"/>
    </source>
</evidence>
<evidence type="ECO:0000256" key="9">
    <source>
        <dbReference type="ARBA" id="ARBA00022705"/>
    </source>
</evidence>
<dbReference type="PANTHER" id="PTHR11076">
    <property type="entry name" value="DNA REPAIR POLYMERASE UMUC / TRANSFERASE FAMILY MEMBER"/>
    <property type="match status" value="1"/>
</dbReference>
<evidence type="ECO:0000256" key="7">
    <source>
        <dbReference type="ARBA" id="ARBA00022679"/>
    </source>
</evidence>
<comment type="similarity">
    <text evidence="3">Belongs to the DNA polymerase type-Y family.</text>
</comment>
<evidence type="ECO:0000256" key="16">
    <source>
        <dbReference type="ARBA" id="ARBA00049244"/>
    </source>
</evidence>
<dbReference type="PROSITE" id="PS50173">
    <property type="entry name" value="UMUC"/>
    <property type="match status" value="1"/>
</dbReference>
<dbReference type="NCBIfam" id="NF002677">
    <property type="entry name" value="PRK02406.1"/>
    <property type="match status" value="1"/>
</dbReference>
<evidence type="ECO:0000256" key="5">
    <source>
        <dbReference type="ARBA" id="ARBA00022457"/>
    </source>
</evidence>
<dbReference type="CDD" id="cd03586">
    <property type="entry name" value="PolY_Pol_IV_kappa"/>
    <property type="match status" value="1"/>
</dbReference>
<dbReference type="Gene3D" id="3.40.1170.60">
    <property type="match status" value="1"/>
</dbReference>